<dbReference type="SUPFAM" id="SSF53098">
    <property type="entry name" value="Ribonuclease H-like"/>
    <property type="match status" value="1"/>
</dbReference>
<dbReference type="EMBL" id="JABEZW010000009">
    <property type="protein sequence ID" value="MBA0776546.1"/>
    <property type="molecule type" value="Genomic_DNA"/>
</dbReference>
<dbReference type="GO" id="GO:0003676">
    <property type="term" value="F:nucleic acid binding"/>
    <property type="evidence" value="ECO:0007669"/>
    <property type="project" value="InterPro"/>
</dbReference>
<dbReference type="Proteomes" id="UP000593568">
    <property type="component" value="Unassembled WGS sequence"/>
</dbReference>
<dbReference type="InterPro" id="IPR052929">
    <property type="entry name" value="RNase_H-like_EbsB-rel"/>
</dbReference>
<protein>
    <recommendedName>
        <fullName evidence="2">RNase H type-1 domain-containing protein</fullName>
    </recommendedName>
</protein>
<dbReference type="Pfam" id="PF13456">
    <property type="entry name" value="RVT_3"/>
    <property type="match status" value="1"/>
</dbReference>
<dbReference type="PANTHER" id="PTHR47074:SF61">
    <property type="entry name" value="RNASE H TYPE-1 DOMAIN-CONTAINING PROTEIN"/>
    <property type="match status" value="1"/>
</dbReference>
<feature type="compositionally biased region" description="Basic and acidic residues" evidence="1">
    <location>
        <begin position="56"/>
        <end position="80"/>
    </location>
</feature>
<evidence type="ECO:0000259" key="2">
    <source>
        <dbReference type="Pfam" id="PF13456"/>
    </source>
</evidence>
<reference evidence="3 4" key="1">
    <citation type="journal article" date="2019" name="Genome Biol. Evol.">
        <title>Insights into the evolution of the New World diploid cottons (Gossypium, subgenus Houzingenia) based on genome sequencing.</title>
        <authorList>
            <person name="Grover C.E."/>
            <person name="Arick M.A. 2nd"/>
            <person name="Thrash A."/>
            <person name="Conover J.L."/>
            <person name="Sanders W.S."/>
            <person name="Peterson D.G."/>
            <person name="Frelichowski J.E."/>
            <person name="Scheffler J.A."/>
            <person name="Scheffler B.E."/>
            <person name="Wendel J.F."/>
        </authorList>
    </citation>
    <scope>NUCLEOTIDE SEQUENCE [LARGE SCALE GENOMIC DNA]</scope>
    <source>
        <strain evidence="3">8</strain>
        <tissue evidence="3">Leaf</tissue>
    </source>
</reference>
<name>A0A7J9EU13_9ROSI</name>
<feature type="domain" description="RNase H type-1" evidence="2">
    <location>
        <begin position="214"/>
        <end position="302"/>
    </location>
</feature>
<evidence type="ECO:0000313" key="3">
    <source>
        <dbReference type="EMBL" id="MBA0776546.1"/>
    </source>
</evidence>
<dbReference type="InterPro" id="IPR012337">
    <property type="entry name" value="RNaseH-like_sf"/>
</dbReference>
<feature type="region of interest" description="Disordered" evidence="1">
    <location>
        <begin position="56"/>
        <end position="81"/>
    </location>
</feature>
<evidence type="ECO:0000256" key="1">
    <source>
        <dbReference type="SAM" id="MobiDB-lite"/>
    </source>
</evidence>
<dbReference type="InterPro" id="IPR036397">
    <property type="entry name" value="RNaseH_sf"/>
</dbReference>
<organism evidence="3 4">
    <name type="scientific">Gossypium trilobum</name>
    <dbReference type="NCBI Taxonomy" id="34281"/>
    <lineage>
        <taxon>Eukaryota</taxon>
        <taxon>Viridiplantae</taxon>
        <taxon>Streptophyta</taxon>
        <taxon>Embryophyta</taxon>
        <taxon>Tracheophyta</taxon>
        <taxon>Spermatophyta</taxon>
        <taxon>Magnoliopsida</taxon>
        <taxon>eudicotyledons</taxon>
        <taxon>Gunneridae</taxon>
        <taxon>Pentapetalae</taxon>
        <taxon>rosids</taxon>
        <taxon>malvids</taxon>
        <taxon>Malvales</taxon>
        <taxon>Malvaceae</taxon>
        <taxon>Malvoideae</taxon>
        <taxon>Gossypium</taxon>
    </lineage>
</organism>
<gene>
    <name evidence="3" type="ORF">Gotri_011529</name>
</gene>
<dbReference type="AlphaFoldDB" id="A0A7J9EU13"/>
<evidence type="ECO:0000313" key="4">
    <source>
        <dbReference type="Proteomes" id="UP000593568"/>
    </source>
</evidence>
<dbReference type="InterPro" id="IPR002156">
    <property type="entry name" value="RNaseH_domain"/>
</dbReference>
<proteinExistence type="predicted"/>
<dbReference type="Gene3D" id="3.30.420.10">
    <property type="entry name" value="Ribonuclease H-like superfamily/Ribonuclease H"/>
    <property type="match status" value="1"/>
</dbReference>
<keyword evidence="4" id="KW-1185">Reference proteome</keyword>
<comment type="caution">
    <text evidence="3">The sequence shown here is derived from an EMBL/GenBank/DDBJ whole genome shotgun (WGS) entry which is preliminary data.</text>
</comment>
<accession>A0A7J9EU13</accession>
<sequence length="309" mass="34057">MTVVESVVKLGLEKDKLGSSKSEERAYVKKITRKILLMAMATATIVVAKVSEEVCHQGNDGGDKESKKLGSRKGKAEVNRAKRSKKKLVKCFLCYGPHELRNCPKQVEVKGKVTSKLGELSEGLPPKEEVSLSSDLEGKFTMKTVKLGLMRLKLSEASEGPFEVLEQKGRETVGKAKPSVVNQEDSVRVKKGKEYQLSIQEQWKPPCESIIKINFDGAFDVHQARLGFGVVARNSSGEMLASMVVCHKTIPSLFAAEAHACYQALRLGVRLGLDSTVIEGGSLTIIKKCRSDRRDNGDWDHYCKCSTLQ</sequence>
<dbReference type="GO" id="GO:0004523">
    <property type="term" value="F:RNA-DNA hybrid ribonuclease activity"/>
    <property type="evidence" value="ECO:0007669"/>
    <property type="project" value="InterPro"/>
</dbReference>
<dbReference type="PANTHER" id="PTHR47074">
    <property type="entry name" value="BNAC02G40300D PROTEIN"/>
    <property type="match status" value="1"/>
</dbReference>